<proteinExistence type="predicted"/>
<sequence>MLRGAGALHVLNFRYFVCALLGGGIVSSRRWISGSTSCCAHQDRSCLAVCIRFTVGCPAAHPA</sequence>
<evidence type="ECO:0000313" key="2">
    <source>
        <dbReference type="Proteomes" id="UP000001351"/>
    </source>
</evidence>
<keyword evidence="2" id="KW-1185">Reference proteome</keyword>
<evidence type="ECO:0000313" key="1">
    <source>
        <dbReference type="EMBL" id="ADO75334.1"/>
    </source>
</evidence>
<reference evidence="1 2" key="1">
    <citation type="journal article" date="2011" name="Mol. Biol. Evol.">
        <title>Comparative genomic analysis of fruiting body formation in Myxococcales.</title>
        <authorList>
            <person name="Huntley S."/>
            <person name="Hamann N."/>
            <person name="Wegener-Feldbrugge S."/>
            <person name="Treuner-Lange A."/>
            <person name="Kube M."/>
            <person name="Reinhardt R."/>
            <person name="Klages S."/>
            <person name="Muller R."/>
            <person name="Ronning C.M."/>
            <person name="Nierman W.C."/>
            <person name="Sogaard-Andersen L."/>
        </authorList>
    </citation>
    <scope>NUCLEOTIDE SEQUENCE [LARGE SCALE GENOMIC DNA]</scope>
    <source>
        <strain evidence="1 2">DW4/3-1</strain>
    </source>
</reference>
<name>E3FHB8_STIAD</name>
<dbReference type="AlphaFoldDB" id="E3FHB8"/>
<organism evidence="1 2">
    <name type="scientific">Stigmatella aurantiaca (strain DW4/3-1)</name>
    <dbReference type="NCBI Taxonomy" id="378806"/>
    <lineage>
        <taxon>Bacteria</taxon>
        <taxon>Pseudomonadati</taxon>
        <taxon>Myxococcota</taxon>
        <taxon>Myxococcia</taxon>
        <taxon>Myxococcales</taxon>
        <taxon>Cystobacterineae</taxon>
        <taxon>Archangiaceae</taxon>
        <taxon>Stigmatella</taxon>
    </lineage>
</organism>
<protein>
    <submittedName>
        <fullName evidence="1">Uncharacterized protein</fullName>
    </submittedName>
</protein>
<accession>E3FHB8</accession>
<dbReference type="Proteomes" id="UP000001351">
    <property type="component" value="Chromosome"/>
</dbReference>
<dbReference type="EMBL" id="CP002271">
    <property type="protein sequence ID" value="ADO75334.1"/>
    <property type="molecule type" value="Genomic_DNA"/>
</dbReference>
<dbReference type="KEGG" id="sur:STAUR_7579"/>
<gene>
    <name evidence="1" type="ordered locus">STAUR_7579</name>
</gene>
<dbReference type="HOGENOM" id="CLU_2883771_0_0_7"/>